<gene>
    <name evidence="1" type="ORF">NEOLI_001523</name>
</gene>
<proteinExistence type="predicted"/>
<protein>
    <submittedName>
        <fullName evidence="1">Uncharacterized protein</fullName>
    </submittedName>
</protein>
<sequence length="128" mass="14285">MLVQFLFFPLAASLLELYELRYNDFITRDSENVEPLDVVYSRGLVLGLVQQHADFGDSVSAENCASACDTVSFSCEGFGLLKGSSLRTICILYALSEDLEVVVSKIKSKKASQTLVGKDPRDEIYLYW</sequence>
<accession>A0A1U7LLK0</accession>
<reference evidence="1 2" key="1">
    <citation type="submission" date="2016-04" db="EMBL/GenBank/DDBJ databases">
        <title>Evolutionary innovation and constraint leading to complex multicellularity in the Ascomycota.</title>
        <authorList>
            <person name="Cisse O."/>
            <person name="Nguyen A."/>
            <person name="Hewitt D.A."/>
            <person name="Jedd G."/>
            <person name="Stajich J.E."/>
        </authorList>
    </citation>
    <scope>NUCLEOTIDE SEQUENCE [LARGE SCALE GENOMIC DNA]</scope>
    <source>
        <strain evidence="1 2">DAH-3</strain>
    </source>
</reference>
<comment type="caution">
    <text evidence="1">The sequence shown here is derived from an EMBL/GenBank/DDBJ whole genome shotgun (WGS) entry which is preliminary data.</text>
</comment>
<evidence type="ECO:0000313" key="1">
    <source>
        <dbReference type="EMBL" id="OLL23535.1"/>
    </source>
</evidence>
<dbReference type="AlphaFoldDB" id="A0A1U7LLK0"/>
<dbReference type="Proteomes" id="UP000186594">
    <property type="component" value="Unassembled WGS sequence"/>
</dbReference>
<dbReference type="EMBL" id="LXFE01001511">
    <property type="protein sequence ID" value="OLL23535.1"/>
    <property type="molecule type" value="Genomic_DNA"/>
</dbReference>
<keyword evidence="2" id="KW-1185">Reference proteome</keyword>
<name>A0A1U7LLK0_NEOID</name>
<organism evidence="1 2">
    <name type="scientific">Neolecta irregularis (strain DAH-3)</name>
    <dbReference type="NCBI Taxonomy" id="1198029"/>
    <lineage>
        <taxon>Eukaryota</taxon>
        <taxon>Fungi</taxon>
        <taxon>Dikarya</taxon>
        <taxon>Ascomycota</taxon>
        <taxon>Taphrinomycotina</taxon>
        <taxon>Neolectales</taxon>
        <taxon>Neolectaceae</taxon>
        <taxon>Neolecta</taxon>
    </lineage>
</organism>
<evidence type="ECO:0000313" key="2">
    <source>
        <dbReference type="Proteomes" id="UP000186594"/>
    </source>
</evidence>